<dbReference type="HOGENOM" id="CLU_017718_8_0_1"/>
<dbReference type="GO" id="GO:0005525">
    <property type="term" value="F:GTP binding"/>
    <property type="evidence" value="ECO:0007669"/>
    <property type="project" value="UniProtKB-KW"/>
</dbReference>
<dbReference type="PIRSF" id="PIRSF006698">
    <property type="entry name" value="Septin"/>
    <property type="match status" value="1"/>
</dbReference>
<evidence type="ECO:0000256" key="3">
    <source>
        <dbReference type="ARBA" id="ARBA00023134"/>
    </source>
</evidence>
<reference evidence="6 7" key="1">
    <citation type="journal article" date="2007" name="Nat. Biotechnol.">
        <title>Genome sequence of the lignocellulose-bioconverting and xylose-fermenting yeast Pichia stipitis.</title>
        <authorList>
            <person name="Jeffries T.W."/>
            <person name="Grigoriev I.V."/>
            <person name="Grimwood J."/>
            <person name="Laplaza J.M."/>
            <person name="Aerts A."/>
            <person name="Salamov A."/>
            <person name="Schmutz J."/>
            <person name="Lindquist E."/>
            <person name="Dehal P."/>
            <person name="Shapiro H."/>
            <person name="Jin Y.S."/>
            <person name="Passoth V."/>
            <person name="Richardson P.M."/>
        </authorList>
    </citation>
    <scope>NUCLEOTIDE SEQUENCE [LARGE SCALE GENOMIC DNA]</scope>
    <source>
        <strain evidence="7">ATCC 58785 / CBS 6054 / NBRC 10063 / NRRL Y-11545</strain>
    </source>
</reference>
<dbReference type="Gene3D" id="3.40.50.300">
    <property type="entry name" value="P-loop containing nucleotide triphosphate hydrolases"/>
    <property type="match status" value="1"/>
</dbReference>
<dbReference type="InterPro" id="IPR030379">
    <property type="entry name" value="G_SEPTIN_dom"/>
</dbReference>
<name>A3LTF2_PICST</name>
<accession>A3LTF2</accession>
<dbReference type="GO" id="GO:0070583">
    <property type="term" value="P:spore membrane bending pathway"/>
    <property type="evidence" value="ECO:0007669"/>
    <property type="project" value="EnsemblFungi"/>
</dbReference>
<comment type="similarity">
    <text evidence="4">Belongs to the TRAFAC class TrmE-Era-EngA-EngB-Septin-like GTPase superfamily. Septin GTPase family.</text>
</comment>
<dbReference type="GO" id="GO:0032169">
    <property type="term" value="C:prospore septin ring"/>
    <property type="evidence" value="ECO:0007669"/>
    <property type="project" value="EnsemblFungi"/>
</dbReference>
<dbReference type="STRING" id="322104.A3LTF2"/>
<evidence type="ECO:0000256" key="2">
    <source>
        <dbReference type="ARBA" id="ARBA00022741"/>
    </source>
</evidence>
<evidence type="ECO:0000256" key="4">
    <source>
        <dbReference type="RuleBase" id="RU004560"/>
    </source>
</evidence>
<evidence type="ECO:0000259" key="5">
    <source>
        <dbReference type="PROSITE" id="PS51719"/>
    </source>
</evidence>
<comment type="subcellular location">
    <subcellularLocation>
        <location evidence="1">Bud neck</location>
    </subcellularLocation>
</comment>
<evidence type="ECO:0000313" key="6">
    <source>
        <dbReference type="EMBL" id="ABN66394.2"/>
    </source>
</evidence>
<feature type="non-terminal residue" evidence="6">
    <location>
        <position position="390"/>
    </location>
</feature>
<dbReference type="eggNOG" id="KOG2655">
    <property type="taxonomic scope" value="Eukaryota"/>
</dbReference>
<dbReference type="AlphaFoldDB" id="A3LTF2"/>
<gene>
    <name evidence="6" type="ORF">PICST_3603</name>
</gene>
<dbReference type="PROSITE" id="PS51719">
    <property type="entry name" value="G_SEPTIN"/>
    <property type="match status" value="1"/>
</dbReference>
<keyword evidence="3 4" id="KW-0342">GTP-binding</keyword>
<evidence type="ECO:0000313" key="7">
    <source>
        <dbReference type="Proteomes" id="UP000002258"/>
    </source>
</evidence>
<dbReference type="KEGG" id="pic:PICST_3603"/>
<dbReference type="InParanoid" id="A3LTF2"/>
<dbReference type="EMBL" id="CP000498">
    <property type="protein sequence ID" value="ABN66394.2"/>
    <property type="molecule type" value="Genomic_DNA"/>
</dbReference>
<dbReference type="OMA" id="EPCNHEL"/>
<sequence>IDENWKIGLSYLPLQSKELASRKGAKFTLMVAGQEGTGKSTFLNTLFGCDLVHASDTNNRGTANIDVNTYKLVEDTFQLELTTVDTPGFGKNTNNQFDWAPITDYIDEQFRLYLFQSEQPERIKREDNRVHVCLYFIVPTLCGLKPLDVIAMRELSSRVNLIPVISKGDTLNKNELRQFKDMVKMTLSSQDINVCDLILDSQVSAKINSQVPFSIIGSNLYYVNEKGEMVRGRKYPWGVAEVENEEHCDFVQLRKILMSENMLDLINSTEVHYENYRRNSLHFRFVESANSGYTSNLGDLSKIDGFQELKIYNRIPLTVLEENIRNKHPSIPYYEKKIRAGLSGIVSNQESRFREWKSALVKKQDVLNRDIEHIHDKLIKLQELVSRLET</sequence>
<dbReference type="GeneID" id="4839035"/>
<protein>
    <recommendedName>
        <fullName evidence="5">Septin-type G domain-containing protein</fullName>
    </recommendedName>
</protein>
<dbReference type="RefSeq" id="XP_001384423.2">
    <property type="nucleotide sequence ID" value="XM_001384386.1"/>
</dbReference>
<evidence type="ECO:0000256" key="1">
    <source>
        <dbReference type="ARBA" id="ARBA00004266"/>
    </source>
</evidence>
<organism evidence="6 7">
    <name type="scientific">Scheffersomyces stipitis (strain ATCC 58785 / CBS 6054 / NBRC 10063 / NRRL Y-11545)</name>
    <name type="common">Yeast</name>
    <name type="synonym">Pichia stipitis</name>
    <dbReference type="NCBI Taxonomy" id="322104"/>
    <lineage>
        <taxon>Eukaryota</taxon>
        <taxon>Fungi</taxon>
        <taxon>Dikarya</taxon>
        <taxon>Ascomycota</taxon>
        <taxon>Saccharomycotina</taxon>
        <taxon>Pichiomycetes</taxon>
        <taxon>Debaryomycetaceae</taxon>
        <taxon>Scheffersomyces</taxon>
    </lineage>
</organism>
<dbReference type="FunCoup" id="A3LTF2">
    <property type="interactions" value="170"/>
</dbReference>
<dbReference type="GO" id="GO:0032175">
    <property type="term" value="C:mating projection septin ring"/>
    <property type="evidence" value="ECO:0007669"/>
    <property type="project" value="EnsemblFungi"/>
</dbReference>
<feature type="non-terminal residue" evidence="6">
    <location>
        <position position="1"/>
    </location>
</feature>
<dbReference type="GO" id="GO:0005935">
    <property type="term" value="C:cellular bud neck"/>
    <property type="evidence" value="ECO:0007669"/>
    <property type="project" value="UniProtKB-SubCell"/>
</dbReference>
<feature type="domain" description="Septin-type G" evidence="5">
    <location>
        <begin position="23"/>
        <end position="283"/>
    </location>
</feature>
<dbReference type="Pfam" id="PF00735">
    <property type="entry name" value="Septin"/>
    <property type="match status" value="1"/>
</dbReference>
<dbReference type="SUPFAM" id="SSF52540">
    <property type="entry name" value="P-loop containing nucleoside triphosphate hydrolases"/>
    <property type="match status" value="1"/>
</dbReference>
<dbReference type="Proteomes" id="UP000002258">
    <property type="component" value="Chromosome 4"/>
</dbReference>
<proteinExistence type="inferred from homology"/>
<dbReference type="InterPro" id="IPR027417">
    <property type="entry name" value="P-loop_NTPase"/>
</dbReference>
<dbReference type="CDD" id="cd01850">
    <property type="entry name" value="CDC_Septin"/>
    <property type="match status" value="1"/>
</dbReference>
<dbReference type="PANTHER" id="PTHR18884">
    <property type="entry name" value="SEPTIN"/>
    <property type="match status" value="1"/>
</dbReference>
<dbReference type="InterPro" id="IPR016491">
    <property type="entry name" value="Septin"/>
</dbReference>
<dbReference type="OrthoDB" id="416553at2759"/>
<keyword evidence="2 4" id="KW-0547">Nucleotide-binding</keyword>
<keyword evidence="7" id="KW-1185">Reference proteome</keyword>
<dbReference type="GO" id="GO:0032152">
    <property type="term" value="C:meiotic septin complex"/>
    <property type="evidence" value="ECO:0007669"/>
    <property type="project" value="EnsemblFungi"/>
</dbReference>